<dbReference type="CDD" id="cd00064">
    <property type="entry name" value="FU"/>
    <property type="match status" value="1"/>
</dbReference>
<feature type="domain" description="Sushi" evidence="20">
    <location>
        <begin position="12"/>
        <end position="69"/>
    </location>
</feature>
<keyword evidence="8" id="KW-0547">Nucleotide-binding</keyword>
<dbReference type="AlphaFoldDB" id="A0A9D4QYC4"/>
<evidence type="ECO:0000256" key="5">
    <source>
        <dbReference type="ARBA" id="ARBA00022692"/>
    </source>
</evidence>
<feature type="disulfide bond" evidence="18">
    <location>
        <begin position="99"/>
        <end position="126"/>
    </location>
</feature>
<keyword evidence="12" id="KW-0472">Membrane</keyword>
<keyword evidence="4" id="KW-0808">Transferase</keyword>
<comment type="caution">
    <text evidence="18">Lacks conserved residue(s) required for the propagation of feature annotation.</text>
</comment>
<dbReference type="Gene3D" id="2.10.220.10">
    <property type="entry name" value="Hormone Receptor, Insulin-like Growth Factor Receptor 1, Chain A, domain 2"/>
    <property type="match status" value="1"/>
</dbReference>
<keyword evidence="22" id="KW-1185">Reference proteome</keyword>
<dbReference type="Gene3D" id="2.10.70.10">
    <property type="entry name" value="Complement Module, domain 1"/>
    <property type="match status" value="3"/>
</dbReference>
<evidence type="ECO:0000313" key="21">
    <source>
        <dbReference type="EMBL" id="KAH3846645.1"/>
    </source>
</evidence>
<evidence type="ECO:0000256" key="7">
    <source>
        <dbReference type="ARBA" id="ARBA00022737"/>
    </source>
</evidence>
<comment type="subcellular location">
    <subcellularLocation>
        <location evidence="1">Membrane</location>
        <topology evidence="1">Single-pass type I membrane protein</topology>
    </subcellularLocation>
</comment>
<dbReference type="InterPro" id="IPR036941">
    <property type="entry name" value="Rcpt_L-dom_sf"/>
</dbReference>
<dbReference type="EMBL" id="JAIWYP010000003">
    <property type="protein sequence ID" value="KAH3846645.1"/>
    <property type="molecule type" value="Genomic_DNA"/>
</dbReference>
<keyword evidence="13" id="KW-0829">Tyrosine-protein kinase</keyword>
<evidence type="ECO:0000313" key="22">
    <source>
        <dbReference type="Proteomes" id="UP000828390"/>
    </source>
</evidence>
<dbReference type="Pfam" id="PF01030">
    <property type="entry name" value="Recep_L_domain"/>
    <property type="match status" value="1"/>
</dbReference>
<dbReference type="SMART" id="SM00032">
    <property type="entry name" value="CCP"/>
    <property type="match status" value="3"/>
</dbReference>
<dbReference type="GO" id="GO:0005524">
    <property type="term" value="F:ATP binding"/>
    <property type="evidence" value="ECO:0007669"/>
    <property type="project" value="UniProtKB-KW"/>
</dbReference>
<dbReference type="GO" id="GO:0004714">
    <property type="term" value="F:transmembrane receptor protein tyrosine kinase activity"/>
    <property type="evidence" value="ECO:0007669"/>
    <property type="project" value="UniProtKB-EC"/>
</dbReference>
<feature type="disulfide bond" evidence="18">
    <location>
        <begin position="154"/>
        <end position="181"/>
    </location>
</feature>
<dbReference type="SMART" id="SM00220">
    <property type="entry name" value="S_TKc"/>
    <property type="match status" value="1"/>
</dbReference>
<dbReference type="InterPro" id="IPR009030">
    <property type="entry name" value="Growth_fac_rcpt_cys_sf"/>
</dbReference>
<evidence type="ECO:0000256" key="9">
    <source>
        <dbReference type="ARBA" id="ARBA00022777"/>
    </source>
</evidence>
<keyword evidence="16" id="KW-0325">Glycoprotein</keyword>
<evidence type="ECO:0000256" key="12">
    <source>
        <dbReference type="ARBA" id="ARBA00023136"/>
    </source>
</evidence>
<dbReference type="GO" id="GO:0007169">
    <property type="term" value="P:cell surface receptor protein tyrosine kinase signaling pathway"/>
    <property type="evidence" value="ECO:0007669"/>
    <property type="project" value="UniProtKB-ARBA"/>
</dbReference>
<keyword evidence="5" id="KW-0812">Transmembrane</keyword>
<dbReference type="InterPro" id="IPR035976">
    <property type="entry name" value="Sushi/SCR/CCP_sf"/>
</dbReference>
<keyword evidence="3" id="KW-0597">Phosphoprotein</keyword>
<dbReference type="Proteomes" id="UP000828390">
    <property type="component" value="Unassembled WGS sequence"/>
</dbReference>
<feature type="domain" description="Sushi" evidence="20">
    <location>
        <begin position="129"/>
        <end position="183"/>
    </location>
</feature>
<dbReference type="InterPro" id="IPR000719">
    <property type="entry name" value="Prot_kinase_dom"/>
</dbReference>
<dbReference type="InterPro" id="IPR051277">
    <property type="entry name" value="SEZ6_CSMD_C4BPB_Regulators"/>
</dbReference>
<evidence type="ECO:0000259" key="20">
    <source>
        <dbReference type="PROSITE" id="PS50923"/>
    </source>
</evidence>
<dbReference type="InterPro" id="IPR000494">
    <property type="entry name" value="Rcpt_L-dom"/>
</dbReference>
<evidence type="ECO:0000256" key="18">
    <source>
        <dbReference type="PROSITE-ProRule" id="PRU00302"/>
    </source>
</evidence>
<keyword evidence="6" id="KW-0732">Signal</keyword>
<evidence type="ECO:0000256" key="13">
    <source>
        <dbReference type="ARBA" id="ARBA00023137"/>
    </source>
</evidence>
<keyword evidence="7" id="KW-0677">Repeat</keyword>
<dbReference type="EC" id="2.7.10.1" evidence="2"/>
<dbReference type="FunFam" id="2.10.220.10:FF:000001">
    <property type="entry name" value="Receptor protein-tyrosine kinase"/>
    <property type="match status" value="1"/>
</dbReference>
<keyword evidence="18" id="KW-0768">Sushi</keyword>
<keyword evidence="11" id="KW-1133">Transmembrane helix</keyword>
<evidence type="ECO:0000256" key="10">
    <source>
        <dbReference type="ARBA" id="ARBA00022840"/>
    </source>
</evidence>
<dbReference type="SUPFAM" id="SSF57184">
    <property type="entry name" value="Growth factor receptor domain"/>
    <property type="match status" value="1"/>
</dbReference>
<proteinExistence type="predicted"/>
<dbReference type="SUPFAM" id="SSF57535">
    <property type="entry name" value="Complement control module/SCR domain"/>
    <property type="match status" value="3"/>
</dbReference>
<dbReference type="InterPro" id="IPR006212">
    <property type="entry name" value="Furin_repeat"/>
</dbReference>
<evidence type="ECO:0000256" key="2">
    <source>
        <dbReference type="ARBA" id="ARBA00011902"/>
    </source>
</evidence>
<evidence type="ECO:0000256" key="14">
    <source>
        <dbReference type="ARBA" id="ARBA00023157"/>
    </source>
</evidence>
<evidence type="ECO:0000256" key="15">
    <source>
        <dbReference type="ARBA" id="ARBA00023170"/>
    </source>
</evidence>
<evidence type="ECO:0000256" key="11">
    <source>
        <dbReference type="ARBA" id="ARBA00022989"/>
    </source>
</evidence>
<evidence type="ECO:0000256" key="3">
    <source>
        <dbReference type="ARBA" id="ARBA00022553"/>
    </source>
</evidence>
<comment type="caution">
    <text evidence="21">The sequence shown here is derived from an EMBL/GenBank/DDBJ whole genome shotgun (WGS) entry which is preliminary data.</text>
</comment>
<dbReference type="PROSITE" id="PS50923">
    <property type="entry name" value="SUSHI"/>
    <property type="match status" value="3"/>
</dbReference>
<dbReference type="Pfam" id="PF00069">
    <property type="entry name" value="Pkinase"/>
    <property type="match status" value="1"/>
</dbReference>
<dbReference type="InterPro" id="IPR011009">
    <property type="entry name" value="Kinase-like_dom_sf"/>
</dbReference>
<dbReference type="Gene3D" id="3.80.20.20">
    <property type="entry name" value="Receptor L-domain"/>
    <property type="match status" value="1"/>
</dbReference>
<feature type="domain" description="Sushi" evidence="20">
    <location>
        <begin position="70"/>
        <end position="128"/>
    </location>
</feature>
<dbReference type="PROSITE" id="PS00108">
    <property type="entry name" value="PROTEIN_KINASE_ST"/>
    <property type="match status" value="1"/>
</dbReference>
<dbReference type="Pfam" id="PF00084">
    <property type="entry name" value="Sushi"/>
    <property type="match status" value="3"/>
</dbReference>
<sequence>MGEDSGLALARAACPPPPAVQNAAFTPVQSSYTDGANVTFTCNTGYGLQGSRIHYCRGSSWEGSLRCYEQFCETMNNPRNGIIVGNPSYKIGTYITFQCNTGYTLKGNSQLLCRDDLKFDRNPPTCDVHMCPDFGVIDHARIRIYHGSFVVVTCEDSYVLVRGKAIVVCQADGTWDRKPVCIPFSCGWFHGMDSNCVKDFVQFESLYYMECKTDLPNTRIGAESYEPNECLETSRKWKYSQFGCFCHCKVMYNKSIVKTENLDTNDYLLHDTDLKWSCKEGCTKNQTNALRCMDGQMEMPSCTCETGDFRNSGIKHDPGEYDSYCKVNSDCQLGFVCIMGTCTCERSFFYDMSSRRCKKVCRGSSDNFMRHGTYDHQYDILKNRYTNCSYVDGNLELYGLEKPFDLGFLKDIEEVDGYVFIVKVFSNYLNLTKLRIIRGKQLFQYNNESYSLYVAQNYNPRNDSQGILELQFLSLSEIVHGKVFFDKNDLLCFVNSIEWTDINPNTLVLFSRQCPPCPPECFNKKTGDYHCWGSGKGMCQKLNYIKVVCSEACDGRCFGDQQNQCCHPECAAGCTGTKKTDCLACKNFNNEGSCEQHCPGMTFYNKTEMRRENNTLGRYAYGSWCVKECPLNLVKDQDSCVLNCTKDKQPDPKTKISEKTPPSGDNTPTIVSVPVSVGLVILIIVLCCCKKRIRDSPCNQRARDRQNIRQTTYNVTINVGQDLVVITNNSNSKIGGLGESSGKTVTDGLLPNGNHYSDNEYSETDDLNTDLMNTFAVKEEMKGNPLQKVEHTLQDLSYDVKNTIKKDLYDGWLITLHKDVIAVLNKQPHDVKKGGNGEVALTKEKVDVFEIKLAIKRIQKDSTYRTYMDALIIKETYVAKILHFGIVPLIAHHQDIEKKEYYLISPLLENGDLFDAIQHDTKKGGSATLNMIIRSKIIYQIFCAMDFLHTRTHTRAPLLHLDIKSKNIVLDANHNARLTDFGSAAELKTGDVVSVKVQRGTPGYNPALPITFSRQNDYHGFGVVLRELVTGLQALHEGRELQEMEPEKVAKKIQ</sequence>
<keyword evidence="14 18" id="KW-1015">Disulfide bond</keyword>
<keyword evidence="10" id="KW-0067">ATP-binding</keyword>
<feature type="domain" description="Protein kinase" evidence="19">
    <location>
        <begin position="825"/>
        <end position="1054"/>
    </location>
</feature>
<evidence type="ECO:0000256" key="17">
    <source>
        <dbReference type="ARBA" id="ARBA00051243"/>
    </source>
</evidence>
<dbReference type="SUPFAM" id="SSF52058">
    <property type="entry name" value="L domain-like"/>
    <property type="match status" value="1"/>
</dbReference>
<accession>A0A9D4QYC4</accession>
<dbReference type="GO" id="GO:0016020">
    <property type="term" value="C:membrane"/>
    <property type="evidence" value="ECO:0007669"/>
    <property type="project" value="UniProtKB-SubCell"/>
</dbReference>
<dbReference type="PANTHER" id="PTHR45656:SF4">
    <property type="entry name" value="PROTEIN CBR-CLEC-78"/>
    <property type="match status" value="1"/>
</dbReference>
<reference evidence="21" key="1">
    <citation type="journal article" date="2019" name="bioRxiv">
        <title>The Genome of the Zebra Mussel, Dreissena polymorpha: A Resource for Invasive Species Research.</title>
        <authorList>
            <person name="McCartney M.A."/>
            <person name="Auch B."/>
            <person name="Kono T."/>
            <person name="Mallez S."/>
            <person name="Zhang Y."/>
            <person name="Obille A."/>
            <person name="Becker A."/>
            <person name="Abrahante J.E."/>
            <person name="Garbe J."/>
            <person name="Badalamenti J.P."/>
            <person name="Herman A."/>
            <person name="Mangelson H."/>
            <person name="Liachko I."/>
            <person name="Sullivan S."/>
            <person name="Sone E.D."/>
            <person name="Koren S."/>
            <person name="Silverstein K.A.T."/>
            <person name="Beckman K.B."/>
            <person name="Gohl D.M."/>
        </authorList>
    </citation>
    <scope>NUCLEOTIDE SEQUENCE</scope>
    <source>
        <strain evidence="21">Duluth1</strain>
        <tissue evidence="21">Whole animal</tissue>
    </source>
</reference>
<keyword evidence="9" id="KW-0418">Kinase</keyword>
<dbReference type="InterPro" id="IPR008271">
    <property type="entry name" value="Ser/Thr_kinase_AS"/>
</dbReference>
<dbReference type="Gene3D" id="1.10.510.10">
    <property type="entry name" value="Transferase(Phosphotransferase) domain 1"/>
    <property type="match status" value="1"/>
</dbReference>
<dbReference type="PANTHER" id="PTHR45656">
    <property type="entry name" value="PROTEIN CBR-CLEC-78"/>
    <property type="match status" value="1"/>
</dbReference>
<evidence type="ECO:0000256" key="6">
    <source>
        <dbReference type="ARBA" id="ARBA00022729"/>
    </source>
</evidence>
<organism evidence="21 22">
    <name type="scientific">Dreissena polymorpha</name>
    <name type="common">Zebra mussel</name>
    <name type="synonym">Mytilus polymorpha</name>
    <dbReference type="NCBI Taxonomy" id="45954"/>
    <lineage>
        <taxon>Eukaryota</taxon>
        <taxon>Metazoa</taxon>
        <taxon>Spiralia</taxon>
        <taxon>Lophotrochozoa</taxon>
        <taxon>Mollusca</taxon>
        <taxon>Bivalvia</taxon>
        <taxon>Autobranchia</taxon>
        <taxon>Heteroconchia</taxon>
        <taxon>Euheterodonta</taxon>
        <taxon>Imparidentia</taxon>
        <taxon>Neoheterodontei</taxon>
        <taxon>Myida</taxon>
        <taxon>Dreissenoidea</taxon>
        <taxon>Dreissenidae</taxon>
        <taxon>Dreissena</taxon>
    </lineage>
</organism>
<dbReference type="SUPFAM" id="SSF56112">
    <property type="entry name" value="Protein kinase-like (PK-like)"/>
    <property type="match status" value="1"/>
</dbReference>
<evidence type="ECO:0000259" key="19">
    <source>
        <dbReference type="PROSITE" id="PS50011"/>
    </source>
</evidence>
<comment type="catalytic activity">
    <reaction evidence="17">
        <text>L-tyrosyl-[protein] + ATP = O-phospho-L-tyrosyl-[protein] + ADP + H(+)</text>
        <dbReference type="Rhea" id="RHEA:10596"/>
        <dbReference type="Rhea" id="RHEA-COMP:10136"/>
        <dbReference type="Rhea" id="RHEA-COMP:20101"/>
        <dbReference type="ChEBI" id="CHEBI:15378"/>
        <dbReference type="ChEBI" id="CHEBI:30616"/>
        <dbReference type="ChEBI" id="CHEBI:46858"/>
        <dbReference type="ChEBI" id="CHEBI:61978"/>
        <dbReference type="ChEBI" id="CHEBI:456216"/>
        <dbReference type="EC" id="2.7.10.1"/>
    </reaction>
</comment>
<dbReference type="InterPro" id="IPR000436">
    <property type="entry name" value="Sushi_SCR_CCP_dom"/>
</dbReference>
<dbReference type="PROSITE" id="PS50011">
    <property type="entry name" value="PROTEIN_KINASE_DOM"/>
    <property type="match status" value="1"/>
</dbReference>
<dbReference type="Pfam" id="PF00757">
    <property type="entry name" value="Furin-like"/>
    <property type="match status" value="1"/>
</dbReference>
<reference evidence="21" key="2">
    <citation type="submission" date="2020-11" db="EMBL/GenBank/DDBJ databases">
        <authorList>
            <person name="McCartney M.A."/>
            <person name="Auch B."/>
            <person name="Kono T."/>
            <person name="Mallez S."/>
            <person name="Becker A."/>
            <person name="Gohl D.M."/>
            <person name="Silverstein K.A.T."/>
            <person name="Koren S."/>
            <person name="Bechman K.B."/>
            <person name="Herman A."/>
            <person name="Abrahante J.E."/>
            <person name="Garbe J."/>
        </authorList>
    </citation>
    <scope>NUCLEOTIDE SEQUENCE</scope>
    <source>
        <strain evidence="21">Duluth1</strain>
        <tissue evidence="21">Whole animal</tissue>
    </source>
</reference>
<name>A0A9D4QYC4_DREPO</name>
<evidence type="ECO:0000256" key="1">
    <source>
        <dbReference type="ARBA" id="ARBA00004479"/>
    </source>
</evidence>
<gene>
    <name evidence="21" type="ORF">DPMN_088947</name>
</gene>
<dbReference type="InterPro" id="IPR006211">
    <property type="entry name" value="Furin-like_Cys-rich_dom"/>
</dbReference>
<evidence type="ECO:0000256" key="8">
    <source>
        <dbReference type="ARBA" id="ARBA00022741"/>
    </source>
</evidence>
<evidence type="ECO:0000256" key="16">
    <source>
        <dbReference type="ARBA" id="ARBA00023180"/>
    </source>
</evidence>
<keyword evidence="15" id="KW-0675">Receptor</keyword>
<dbReference type="CDD" id="cd00033">
    <property type="entry name" value="CCP"/>
    <property type="match status" value="3"/>
</dbReference>
<dbReference type="SMART" id="SM00261">
    <property type="entry name" value="FU"/>
    <property type="match status" value="2"/>
</dbReference>
<feature type="non-terminal residue" evidence="21">
    <location>
        <position position="1054"/>
    </location>
</feature>
<protein>
    <recommendedName>
        <fullName evidence="2">receptor protein-tyrosine kinase</fullName>
        <ecNumber evidence="2">2.7.10.1</ecNumber>
    </recommendedName>
</protein>
<evidence type="ECO:0000256" key="4">
    <source>
        <dbReference type="ARBA" id="ARBA00022679"/>
    </source>
</evidence>